<evidence type="ECO:0000313" key="5">
    <source>
        <dbReference type="EMBL" id="ETX05913.1"/>
    </source>
</evidence>
<comment type="similarity">
    <text evidence="2">Belongs to the enoyl-CoA hydratase/isomerase family.</text>
</comment>
<protein>
    <submittedName>
        <fullName evidence="5">Enoyl-CoA hydratase</fullName>
    </submittedName>
</protein>
<accession>W4M6W4</accession>
<gene>
    <name evidence="5" type="ORF">ETSY2_20240</name>
</gene>
<dbReference type="InterPro" id="IPR051053">
    <property type="entry name" value="ECH/Chromodomain_protein"/>
</dbReference>
<dbReference type="HOGENOM" id="CLU_009834_7_2_7"/>
<dbReference type="Proteomes" id="UP000019140">
    <property type="component" value="Unassembled WGS sequence"/>
</dbReference>
<evidence type="ECO:0000256" key="2">
    <source>
        <dbReference type="ARBA" id="ARBA00005254"/>
    </source>
</evidence>
<comment type="caution">
    <text evidence="5">The sequence shown here is derived from an EMBL/GenBank/DDBJ whole genome shotgun (WGS) entry which is preliminary data.</text>
</comment>
<keyword evidence="6" id="KW-1185">Reference proteome</keyword>
<evidence type="ECO:0000313" key="6">
    <source>
        <dbReference type="Proteomes" id="UP000019140"/>
    </source>
</evidence>
<dbReference type="Gene3D" id="3.90.226.10">
    <property type="entry name" value="2-enoyl-CoA Hydratase, Chain A, domain 1"/>
    <property type="match status" value="1"/>
</dbReference>
<keyword evidence="3" id="KW-0576">Peroxisome</keyword>
<dbReference type="GO" id="GO:0004165">
    <property type="term" value="F:delta(3)-delta(2)-enoyl-CoA isomerase activity"/>
    <property type="evidence" value="ECO:0007669"/>
    <property type="project" value="UniProtKB-ARBA"/>
</dbReference>
<dbReference type="PANTHER" id="PTHR43684">
    <property type="match status" value="1"/>
</dbReference>
<organism evidence="5 6">
    <name type="scientific">Candidatus Entotheonella gemina</name>
    <dbReference type="NCBI Taxonomy" id="1429439"/>
    <lineage>
        <taxon>Bacteria</taxon>
        <taxon>Pseudomonadati</taxon>
        <taxon>Nitrospinota/Tectimicrobiota group</taxon>
        <taxon>Candidatus Tectimicrobiota</taxon>
        <taxon>Candidatus Entotheonellia</taxon>
        <taxon>Candidatus Entotheonellales</taxon>
        <taxon>Candidatus Entotheonellaceae</taxon>
        <taxon>Candidatus Entotheonella</taxon>
    </lineage>
</organism>
<dbReference type="EMBL" id="AZHX01000837">
    <property type="protein sequence ID" value="ETX05913.1"/>
    <property type="molecule type" value="Genomic_DNA"/>
</dbReference>
<dbReference type="Pfam" id="PF00378">
    <property type="entry name" value="ECH_1"/>
    <property type="match status" value="1"/>
</dbReference>
<evidence type="ECO:0000256" key="3">
    <source>
        <dbReference type="ARBA" id="ARBA00023140"/>
    </source>
</evidence>
<comment type="subcellular location">
    <subcellularLocation>
        <location evidence="1">Peroxisome</location>
    </subcellularLocation>
</comment>
<evidence type="ECO:0000256" key="1">
    <source>
        <dbReference type="ARBA" id="ARBA00004275"/>
    </source>
</evidence>
<dbReference type="InterPro" id="IPR014748">
    <property type="entry name" value="Enoyl-CoA_hydra_C"/>
</dbReference>
<dbReference type="InterPro" id="IPR001753">
    <property type="entry name" value="Enoyl-CoA_hydra/iso"/>
</dbReference>
<reference evidence="5 6" key="1">
    <citation type="journal article" date="2014" name="Nature">
        <title>An environmental bacterial taxon with a large and distinct metabolic repertoire.</title>
        <authorList>
            <person name="Wilson M.C."/>
            <person name="Mori T."/>
            <person name="Ruckert C."/>
            <person name="Uria A.R."/>
            <person name="Helf M.J."/>
            <person name="Takada K."/>
            <person name="Gernert C."/>
            <person name="Steffens U.A."/>
            <person name="Heycke N."/>
            <person name="Schmitt S."/>
            <person name="Rinke C."/>
            <person name="Helfrich E.J."/>
            <person name="Brachmann A.O."/>
            <person name="Gurgui C."/>
            <person name="Wakimoto T."/>
            <person name="Kracht M."/>
            <person name="Crusemann M."/>
            <person name="Hentschel U."/>
            <person name="Abe I."/>
            <person name="Matsunaga S."/>
            <person name="Kalinowski J."/>
            <person name="Takeyama H."/>
            <person name="Piel J."/>
        </authorList>
    </citation>
    <scope>NUCLEOTIDE SEQUENCE [LARGE SCALE GENOMIC DNA]</scope>
    <source>
        <strain evidence="6">TSY2</strain>
    </source>
</reference>
<dbReference type="PANTHER" id="PTHR43684:SF1">
    <property type="entry name" value="ENOYL-COA DELTA ISOMERASE 2"/>
    <property type="match status" value="1"/>
</dbReference>
<dbReference type="SUPFAM" id="SSF52096">
    <property type="entry name" value="ClpP/crotonase"/>
    <property type="match status" value="1"/>
</dbReference>
<proteinExistence type="inferred from homology"/>
<sequence>MNYEKLLYEVSDGIATITLNRPEAYNALNDQLAREIHDAVIVSSEDEAVRVVVLTGTGRAFCAGGDVKSFCDHIDHIGALVKRLTTDLHGAVSRMIRMPKPVINAINGVAAGGGMSLALAGDLILATESATFTMAYTKIGASPDGSSTFTLPRLVGVKRALELTMLNPVLTAKEAVEWGIVNRVFPDDQFETEVHNIALQLAQGPTQAYGRAKALYYASTNESLETQMEHETLAIAACGKTADFREGVFSFSEKRTPTFQGR</sequence>
<keyword evidence="4" id="KW-0413">Isomerase</keyword>
<name>W4M6W4_9BACT</name>
<evidence type="ECO:0000256" key="4">
    <source>
        <dbReference type="ARBA" id="ARBA00023235"/>
    </source>
</evidence>
<dbReference type="InterPro" id="IPR029045">
    <property type="entry name" value="ClpP/crotonase-like_dom_sf"/>
</dbReference>
<dbReference type="CDD" id="cd06558">
    <property type="entry name" value="crotonase-like"/>
    <property type="match status" value="1"/>
</dbReference>
<dbReference type="AlphaFoldDB" id="W4M6W4"/>
<dbReference type="Gene3D" id="1.10.12.10">
    <property type="entry name" value="Lyase 2-enoyl-coa Hydratase, Chain A, domain 2"/>
    <property type="match status" value="1"/>
</dbReference>